<dbReference type="EnsemblBacteria" id="CAD14657">
    <property type="protein sequence ID" value="CAD14657"/>
    <property type="gene ID" value="RSc0955"/>
</dbReference>
<dbReference type="RefSeq" id="WP_011000907.1">
    <property type="nucleotide sequence ID" value="NC_003295.1"/>
</dbReference>
<dbReference type="STRING" id="267608.RSc0955"/>
<evidence type="ECO:0000313" key="3">
    <source>
        <dbReference type="Proteomes" id="UP000001436"/>
    </source>
</evidence>
<reference evidence="2 3" key="1">
    <citation type="journal article" date="2002" name="Nature">
        <title>Genome sequence of the plant pathogen Ralstonia solanacearum.</title>
        <authorList>
            <person name="Salanoubat M."/>
            <person name="Genin S."/>
            <person name="Artiguenave F."/>
            <person name="Gouzy J."/>
            <person name="Mangenot S."/>
            <person name="Arlat M."/>
            <person name="Billault A."/>
            <person name="Brottier P."/>
            <person name="Camus J.C."/>
            <person name="Cattolico L."/>
            <person name="Chandler M."/>
            <person name="Choisne N."/>
            <person name="Claudel-Renard C."/>
            <person name="Cunnac S."/>
            <person name="Demange N."/>
            <person name="Gaspin C."/>
            <person name="Lavie M."/>
            <person name="Moisan A."/>
            <person name="Robert C."/>
            <person name="Saurin W."/>
            <person name="Schiex T."/>
            <person name="Siguier P."/>
            <person name="Thebault P."/>
            <person name="Whalen M."/>
            <person name="Wincker P."/>
            <person name="Levy M."/>
            <person name="Weissenbach J."/>
            <person name="Boucher C.A."/>
        </authorList>
    </citation>
    <scope>NUCLEOTIDE SEQUENCE [LARGE SCALE GENOMIC DNA]</scope>
    <source>
        <strain evidence="3">ATCC BAA-1114 / GMI1000</strain>
    </source>
</reference>
<keyword evidence="1" id="KW-0472">Membrane</keyword>
<evidence type="ECO:0000256" key="1">
    <source>
        <dbReference type="SAM" id="Phobius"/>
    </source>
</evidence>
<dbReference type="eggNOG" id="ENOG50346ZJ">
    <property type="taxonomic scope" value="Bacteria"/>
</dbReference>
<keyword evidence="1" id="KW-1133">Transmembrane helix</keyword>
<protein>
    <submittedName>
        <fullName evidence="2">Probable transmembrane protein</fullName>
    </submittedName>
</protein>
<gene>
    <name evidence="2" type="ordered locus">RSc0955</name>
</gene>
<sequence>MSVDPMEWIKLVLGSSFVATITTGAFTYFGSVRAKRRNARNAALTAALSLERYARDCRSTMCEARSALEEVDRTQSYDPIHSVALPKFAFPAGIEWKAISHRTEVELREFQAWVPSVQRFIRAGEFEDPFGYADDVEFKSAEVGLRALNLARRTRRRNCVPKWIPPVEDAELESDLARRFTEIENRRKRFAEQRVSSRT</sequence>
<evidence type="ECO:0000313" key="2">
    <source>
        <dbReference type="EMBL" id="CAD14657.1"/>
    </source>
</evidence>
<feature type="transmembrane region" description="Helical" evidence="1">
    <location>
        <begin position="12"/>
        <end position="30"/>
    </location>
</feature>
<dbReference type="AlphaFoldDB" id="Q8Y0T8"/>
<proteinExistence type="predicted"/>
<name>Q8Y0T8_RALN1</name>
<organism evidence="2 3">
    <name type="scientific">Ralstonia nicotianae (strain ATCC BAA-1114 / GMI1000)</name>
    <name type="common">Ralstonia solanacearum</name>
    <dbReference type="NCBI Taxonomy" id="267608"/>
    <lineage>
        <taxon>Bacteria</taxon>
        <taxon>Pseudomonadati</taxon>
        <taxon>Pseudomonadota</taxon>
        <taxon>Betaproteobacteria</taxon>
        <taxon>Burkholderiales</taxon>
        <taxon>Burkholderiaceae</taxon>
        <taxon>Ralstonia</taxon>
        <taxon>Ralstonia solanacearum species complex</taxon>
    </lineage>
</organism>
<dbReference type="HOGENOM" id="CLU_1248692_0_0_4"/>
<keyword evidence="3" id="KW-1185">Reference proteome</keyword>
<keyword evidence="1 2" id="KW-0812">Transmembrane</keyword>
<dbReference type="KEGG" id="rso:RSc0955"/>
<dbReference type="EMBL" id="AL646052">
    <property type="protein sequence ID" value="CAD14657.1"/>
    <property type="molecule type" value="Genomic_DNA"/>
</dbReference>
<dbReference type="Proteomes" id="UP000001436">
    <property type="component" value="Chromosome"/>
</dbReference>
<accession>Q8Y0T8</accession>